<evidence type="ECO:0000313" key="2">
    <source>
        <dbReference type="EMBL" id="HIR62850.1"/>
    </source>
</evidence>
<dbReference type="Proteomes" id="UP000886744">
    <property type="component" value="Unassembled WGS sequence"/>
</dbReference>
<dbReference type="Gene3D" id="3.40.50.1010">
    <property type="entry name" value="5'-nuclease"/>
    <property type="match status" value="1"/>
</dbReference>
<name>A0A9D1E108_9BACT</name>
<reference evidence="2" key="1">
    <citation type="submission" date="2020-10" db="EMBL/GenBank/DDBJ databases">
        <authorList>
            <person name="Gilroy R."/>
        </authorList>
    </citation>
    <scope>NUCLEOTIDE SEQUENCE</scope>
    <source>
        <strain evidence="2">ChiHjej13B12-12457</strain>
    </source>
</reference>
<evidence type="ECO:0000259" key="1">
    <source>
        <dbReference type="Pfam" id="PF01850"/>
    </source>
</evidence>
<evidence type="ECO:0000313" key="3">
    <source>
        <dbReference type="Proteomes" id="UP000886744"/>
    </source>
</evidence>
<reference evidence="2" key="2">
    <citation type="journal article" date="2021" name="PeerJ">
        <title>Extensive microbial diversity within the chicken gut microbiome revealed by metagenomics and culture.</title>
        <authorList>
            <person name="Gilroy R."/>
            <person name="Ravi A."/>
            <person name="Getino M."/>
            <person name="Pursley I."/>
            <person name="Horton D.L."/>
            <person name="Alikhan N.F."/>
            <person name="Baker D."/>
            <person name="Gharbi K."/>
            <person name="Hall N."/>
            <person name="Watson M."/>
            <person name="Adriaenssens E.M."/>
            <person name="Foster-Nyarko E."/>
            <person name="Jarju S."/>
            <person name="Secka A."/>
            <person name="Antonio M."/>
            <person name="Oren A."/>
            <person name="Chaudhuri R.R."/>
            <person name="La Ragione R."/>
            <person name="Hildebrand F."/>
            <person name="Pallen M.J."/>
        </authorList>
    </citation>
    <scope>NUCLEOTIDE SEQUENCE</scope>
    <source>
        <strain evidence="2">ChiHjej13B12-12457</strain>
    </source>
</reference>
<dbReference type="InterPro" id="IPR002716">
    <property type="entry name" value="PIN_dom"/>
</dbReference>
<dbReference type="EMBL" id="DVHI01000061">
    <property type="protein sequence ID" value="HIR62850.1"/>
    <property type="molecule type" value="Genomic_DNA"/>
</dbReference>
<feature type="domain" description="PIN" evidence="1">
    <location>
        <begin position="12"/>
        <end position="80"/>
    </location>
</feature>
<gene>
    <name evidence="2" type="ORF">IAC94_04940</name>
</gene>
<dbReference type="SUPFAM" id="SSF88723">
    <property type="entry name" value="PIN domain-like"/>
    <property type="match status" value="1"/>
</dbReference>
<proteinExistence type="predicted"/>
<dbReference type="Pfam" id="PF01850">
    <property type="entry name" value="PIN"/>
    <property type="match status" value="1"/>
</dbReference>
<sequence>MTGYRSKGLGSKRWKSAEEIINAIKDEFFINIIPVKTEHLRTYARLRLNTQQDHKDPSDHVIISHAITEHLPLISSDTRFGYYRPQGLDFIYNRR</sequence>
<dbReference type="AlphaFoldDB" id="A0A9D1E108"/>
<protein>
    <submittedName>
        <fullName evidence="2">PIN domain-containing protein</fullName>
    </submittedName>
</protein>
<organism evidence="2 3">
    <name type="scientific">Candidatus Coprenecus avistercoris</name>
    <dbReference type="NCBI Taxonomy" id="2840730"/>
    <lineage>
        <taxon>Bacteria</taxon>
        <taxon>Pseudomonadati</taxon>
        <taxon>Bacteroidota</taxon>
        <taxon>Bacteroidia</taxon>
        <taxon>Bacteroidales</taxon>
        <taxon>Rikenellaceae</taxon>
        <taxon>Rikenellaceae incertae sedis</taxon>
        <taxon>Candidatus Coprenecus</taxon>
    </lineage>
</organism>
<dbReference type="InterPro" id="IPR029060">
    <property type="entry name" value="PIN-like_dom_sf"/>
</dbReference>
<accession>A0A9D1E108</accession>
<comment type="caution">
    <text evidence="2">The sequence shown here is derived from an EMBL/GenBank/DDBJ whole genome shotgun (WGS) entry which is preliminary data.</text>
</comment>